<dbReference type="InterPro" id="IPR006472">
    <property type="entry name" value="Citrate_lyase_asu"/>
</dbReference>
<organism evidence="1 2">
    <name type="scientific">Aduncisulcus paluster</name>
    <dbReference type="NCBI Taxonomy" id="2918883"/>
    <lineage>
        <taxon>Eukaryota</taxon>
        <taxon>Metamonada</taxon>
        <taxon>Carpediemonas-like organisms</taxon>
        <taxon>Aduncisulcus</taxon>
    </lineage>
</organism>
<evidence type="ECO:0000313" key="1">
    <source>
        <dbReference type="EMBL" id="GKT33739.1"/>
    </source>
</evidence>
<gene>
    <name evidence="1" type="ORF">ADUPG1_007498</name>
</gene>
<dbReference type="InterPro" id="IPR037171">
    <property type="entry name" value="NagB/RpiA_transferase-like"/>
</dbReference>
<name>A0ABQ5KMI7_9EUKA</name>
<sequence>MDAENIKARFALGGITEPMVALHEAGYIEHLFDVQCFDLVAAQSIGKNKNHHEISASQYANPHTKGSVTNKLDIVILSALEIDKDFNVNVMTASDGVLMGASGGHSDTAACAKMTVVVAPLLRGRIPTVVKQVQTVITPGSSVDVLVTDRGISVNPQRTDLIEAFAEKGIELVDINDLVQKAEDIVGQPAEIPYTDKIVGVVEYRDGTWMDVIYG</sequence>
<dbReference type="PANTHER" id="PTHR40596">
    <property type="entry name" value="CITRATE LYASE ALPHA CHAIN"/>
    <property type="match status" value="1"/>
</dbReference>
<evidence type="ECO:0000313" key="2">
    <source>
        <dbReference type="Proteomes" id="UP001057375"/>
    </source>
</evidence>
<dbReference type="PANTHER" id="PTHR40596:SF1">
    <property type="entry name" value="CITRATE LYASE ALPHA CHAIN"/>
    <property type="match status" value="1"/>
</dbReference>
<comment type="caution">
    <text evidence="1">The sequence shown here is derived from an EMBL/GenBank/DDBJ whole genome shotgun (WGS) entry which is preliminary data.</text>
</comment>
<dbReference type="Pfam" id="PF04223">
    <property type="entry name" value="CitF"/>
    <property type="match status" value="1"/>
</dbReference>
<dbReference type="GO" id="GO:0016829">
    <property type="term" value="F:lyase activity"/>
    <property type="evidence" value="ECO:0007669"/>
    <property type="project" value="UniProtKB-KW"/>
</dbReference>
<dbReference type="EMBL" id="BQXS01010455">
    <property type="protein sequence ID" value="GKT33739.1"/>
    <property type="molecule type" value="Genomic_DNA"/>
</dbReference>
<proteinExistence type="predicted"/>
<dbReference type="Proteomes" id="UP001057375">
    <property type="component" value="Unassembled WGS sequence"/>
</dbReference>
<dbReference type="SUPFAM" id="SSF100950">
    <property type="entry name" value="NagB/RpiA/CoA transferase-like"/>
    <property type="match status" value="1"/>
</dbReference>
<protein>
    <submittedName>
        <fullName evidence="1">Citrate lyase alpha chain</fullName>
    </submittedName>
</protein>
<dbReference type="Gene3D" id="3.40.1080.10">
    <property type="entry name" value="Glutaconate Coenzyme A-transferase"/>
    <property type="match status" value="1"/>
</dbReference>
<reference evidence="1" key="1">
    <citation type="submission" date="2022-03" db="EMBL/GenBank/DDBJ databases">
        <title>Draft genome sequence of Aduncisulcus paluster, a free-living microaerophilic Fornicata.</title>
        <authorList>
            <person name="Yuyama I."/>
            <person name="Kume K."/>
            <person name="Tamura T."/>
            <person name="Inagaki Y."/>
            <person name="Hashimoto T."/>
        </authorList>
    </citation>
    <scope>NUCLEOTIDE SEQUENCE</scope>
    <source>
        <strain evidence="1">NY0171</strain>
    </source>
</reference>
<keyword evidence="2" id="KW-1185">Reference proteome</keyword>
<feature type="non-terminal residue" evidence="1">
    <location>
        <position position="215"/>
    </location>
</feature>
<keyword evidence="1" id="KW-0456">Lyase</keyword>
<accession>A0ABQ5KMI7</accession>